<dbReference type="EMBL" id="WOCE01000001">
    <property type="protein sequence ID" value="KAE9621540.1"/>
    <property type="molecule type" value="Genomic_DNA"/>
</dbReference>
<name>A0A6A4R662_LUPAL</name>
<evidence type="ECO:0000313" key="2">
    <source>
        <dbReference type="Proteomes" id="UP000447434"/>
    </source>
</evidence>
<keyword evidence="2" id="KW-1185">Reference proteome</keyword>
<comment type="caution">
    <text evidence="1">The sequence shown here is derived from an EMBL/GenBank/DDBJ whole genome shotgun (WGS) entry which is preliminary data.</text>
</comment>
<reference evidence="2" key="1">
    <citation type="journal article" date="2020" name="Nat. Commun.">
        <title>Genome sequence of the cluster root forming white lupin.</title>
        <authorList>
            <person name="Hufnagel B."/>
            <person name="Marques A."/>
            <person name="Soriano A."/>
            <person name="Marques L."/>
            <person name="Divol F."/>
            <person name="Doumas P."/>
            <person name="Sallet E."/>
            <person name="Mancinotti D."/>
            <person name="Carrere S."/>
            <person name="Marande W."/>
            <person name="Arribat S."/>
            <person name="Keller J."/>
            <person name="Huneau C."/>
            <person name="Blein T."/>
            <person name="Aime D."/>
            <person name="Laguerre M."/>
            <person name="Taylor J."/>
            <person name="Schubert V."/>
            <person name="Nelson M."/>
            <person name="Geu-Flores F."/>
            <person name="Crespi M."/>
            <person name="Gallardo-Guerrero K."/>
            <person name="Delaux P.-M."/>
            <person name="Salse J."/>
            <person name="Berges H."/>
            <person name="Guyot R."/>
            <person name="Gouzy J."/>
            <person name="Peret B."/>
        </authorList>
    </citation>
    <scope>NUCLEOTIDE SEQUENCE [LARGE SCALE GENOMIC DNA]</scope>
    <source>
        <strain evidence="2">cv. Amiga</strain>
    </source>
</reference>
<evidence type="ECO:0000313" key="1">
    <source>
        <dbReference type="EMBL" id="KAE9621540.1"/>
    </source>
</evidence>
<sequence length="83" mass="9451">MLEEWVWKGKSNSLNNTFLLIDKALVLRFRTIKHFVPVLYPRKAHLWALGSNLVLSCGNVLVKQREPKTLSDVKSGVVPYSIS</sequence>
<gene>
    <name evidence="1" type="ORF">Lalb_Chr01g0015871</name>
</gene>
<accession>A0A6A4R662</accession>
<dbReference type="Proteomes" id="UP000447434">
    <property type="component" value="Chromosome 1"/>
</dbReference>
<organism evidence="1 2">
    <name type="scientific">Lupinus albus</name>
    <name type="common">White lupine</name>
    <name type="synonym">Lupinus termis</name>
    <dbReference type="NCBI Taxonomy" id="3870"/>
    <lineage>
        <taxon>Eukaryota</taxon>
        <taxon>Viridiplantae</taxon>
        <taxon>Streptophyta</taxon>
        <taxon>Embryophyta</taxon>
        <taxon>Tracheophyta</taxon>
        <taxon>Spermatophyta</taxon>
        <taxon>Magnoliopsida</taxon>
        <taxon>eudicotyledons</taxon>
        <taxon>Gunneridae</taxon>
        <taxon>Pentapetalae</taxon>
        <taxon>rosids</taxon>
        <taxon>fabids</taxon>
        <taxon>Fabales</taxon>
        <taxon>Fabaceae</taxon>
        <taxon>Papilionoideae</taxon>
        <taxon>50 kb inversion clade</taxon>
        <taxon>genistoids sensu lato</taxon>
        <taxon>core genistoids</taxon>
        <taxon>Genisteae</taxon>
        <taxon>Lupinus</taxon>
    </lineage>
</organism>
<dbReference type="AlphaFoldDB" id="A0A6A4R662"/>
<proteinExistence type="predicted"/>
<protein>
    <submittedName>
        <fullName evidence="1">Uncharacterized protein</fullName>
    </submittedName>
</protein>